<protein>
    <submittedName>
        <fullName evidence="7">APC family permease</fullName>
    </submittedName>
</protein>
<evidence type="ECO:0000256" key="1">
    <source>
        <dbReference type="ARBA" id="ARBA00004651"/>
    </source>
</evidence>
<dbReference type="GO" id="GO:0022857">
    <property type="term" value="F:transmembrane transporter activity"/>
    <property type="evidence" value="ECO:0007669"/>
    <property type="project" value="InterPro"/>
</dbReference>
<comment type="caution">
    <text evidence="7">The sequence shown here is derived from an EMBL/GenBank/DDBJ whole genome shotgun (WGS) entry which is preliminary data.</text>
</comment>
<evidence type="ECO:0000256" key="6">
    <source>
        <dbReference type="SAM" id="Phobius"/>
    </source>
</evidence>
<proteinExistence type="predicted"/>
<dbReference type="RefSeq" id="WP_006370901.1">
    <property type="nucleotide sequence ID" value="NZ_JBPPFZ010000009.1"/>
</dbReference>
<comment type="subcellular location">
    <subcellularLocation>
        <location evidence="1">Cell membrane</location>
        <topology evidence="1">Multi-pass membrane protein</topology>
    </subcellularLocation>
</comment>
<feature type="transmembrane region" description="Helical" evidence="6">
    <location>
        <begin position="326"/>
        <end position="344"/>
    </location>
</feature>
<feature type="transmembrane region" description="Helical" evidence="6">
    <location>
        <begin position="37"/>
        <end position="57"/>
    </location>
</feature>
<dbReference type="Gene3D" id="1.20.1740.10">
    <property type="entry name" value="Amino acid/polyamine transporter I"/>
    <property type="match status" value="1"/>
</dbReference>
<feature type="transmembrane region" description="Helical" evidence="6">
    <location>
        <begin position="356"/>
        <end position="378"/>
    </location>
</feature>
<keyword evidence="4 6" id="KW-1133">Transmembrane helix</keyword>
<feature type="transmembrane region" description="Helical" evidence="6">
    <location>
        <begin position="222"/>
        <end position="245"/>
    </location>
</feature>
<dbReference type="PANTHER" id="PTHR42770">
    <property type="entry name" value="AMINO ACID TRANSPORTER-RELATED"/>
    <property type="match status" value="1"/>
</dbReference>
<feature type="transmembrane region" description="Helical" evidence="6">
    <location>
        <begin position="269"/>
        <end position="292"/>
    </location>
</feature>
<evidence type="ECO:0000256" key="5">
    <source>
        <dbReference type="ARBA" id="ARBA00023136"/>
    </source>
</evidence>
<organism evidence="7 8">
    <name type="scientific">Gordonia polyisoprenivorans</name>
    <dbReference type="NCBI Taxonomy" id="84595"/>
    <lineage>
        <taxon>Bacteria</taxon>
        <taxon>Bacillati</taxon>
        <taxon>Actinomycetota</taxon>
        <taxon>Actinomycetes</taxon>
        <taxon>Mycobacteriales</taxon>
        <taxon>Gordoniaceae</taxon>
        <taxon>Gordonia</taxon>
    </lineage>
</organism>
<dbReference type="Proteomes" id="UP000563898">
    <property type="component" value="Unassembled WGS sequence"/>
</dbReference>
<keyword evidence="3 6" id="KW-0812">Transmembrane</keyword>
<evidence type="ECO:0000256" key="4">
    <source>
        <dbReference type="ARBA" id="ARBA00022989"/>
    </source>
</evidence>
<reference evidence="7 8" key="1">
    <citation type="submission" date="2020-04" db="EMBL/GenBank/DDBJ databases">
        <title>MicrobeNet Type strains.</title>
        <authorList>
            <person name="Nicholson A.C."/>
        </authorList>
    </citation>
    <scope>NUCLEOTIDE SEQUENCE [LARGE SCALE GENOMIC DNA]</scope>
    <source>
        <strain evidence="7 8">ATCC BAA-14</strain>
    </source>
</reference>
<feature type="transmembrane region" description="Helical" evidence="6">
    <location>
        <begin position="390"/>
        <end position="412"/>
    </location>
</feature>
<evidence type="ECO:0000256" key="2">
    <source>
        <dbReference type="ARBA" id="ARBA00022475"/>
    </source>
</evidence>
<dbReference type="PIRSF" id="PIRSF006060">
    <property type="entry name" value="AA_transporter"/>
    <property type="match status" value="1"/>
</dbReference>
<keyword evidence="2" id="KW-1003">Cell membrane</keyword>
<gene>
    <name evidence="7" type="ORF">HGA05_20295</name>
</gene>
<dbReference type="GO" id="GO:0005886">
    <property type="term" value="C:plasma membrane"/>
    <property type="evidence" value="ECO:0007669"/>
    <property type="project" value="UniProtKB-SubCell"/>
</dbReference>
<feature type="transmembrane region" description="Helical" evidence="6">
    <location>
        <begin position="188"/>
        <end position="210"/>
    </location>
</feature>
<evidence type="ECO:0000313" key="8">
    <source>
        <dbReference type="Proteomes" id="UP000563898"/>
    </source>
</evidence>
<dbReference type="InterPro" id="IPR050367">
    <property type="entry name" value="APC_superfamily"/>
</dbReference>
<keyword evidence="5 6" id="KW-0472">Membrane</keyword>
<evidence type="ECO:0000313" key="7">
    <source>
        <dbReference type="EMBL" id="NKY03914.1"/>
    </source>
</evidence>
<dbReference type="PANTHER" id="PTHR42770:SF16">
    <property type="entry name" value="AMINO ACID PERMEASE"/>
    <property type="match status" value="1"/>
</dbReference>
<dbReference type="InterPro" id="IPR002293">
    <property type="entry name" value="AA/rel_permease1"/>
</dbReference>
<name>A0A846WQN0_9ACTN</name>
<feature type="transmembrane region" description="Helical" evidence="6">
    <location>
        <begin position="78"/>
        <end position="105"/>
    </location>
</feature>
<sequence>MTTTQLVLSVLAFSSPLTCLAGYFSLTIMSTGSTAPVAFVIVTVVLLIFSVGYMAMTKHMPRPGAFYAYISEGLGRRMGLAAAFLATLSYTVIGMGVYCFAGLTVTDLVSKYGGPDIPWWTGTLVVWLIISTLGYFNVEVSAKVLMWVMFVEVSIVMIFNVAVIGQGGKDGLSLAPFDVPQFFSNGDVAVGLLFAMLVFIGFEATALYRDEVREPNKTIPRATYIAVFFIGILYTLTVWVMVMAFGSDAQQVATSDTAGMFGLAADNYIGVWFSNIATALVVTAVLASLLSIHNASTRYLFNLSADGALPKAFGAVHGRHRSPYRASLAISALGFAGVALFALAHSDPAKAYGQLAGLGNAGVFILMALVSVAVVVWFRRHGREKGERLWATTIAPSISAIAMISLVGFALFNFDLVAGESSSNWILLLVLAGSFVAGLIVATVVKIRRPEQFLRLGGIDR</sequence>
<evidence type="ECO:0000256" key="3">
    <source>
        <dbReference type="ARBA" id="ARBA00022692"/>
    </source>
</evidence>
<feature type="transmembrane region" description="Helical" evidence="6">
    <location>
        <begin position="145"/>
        <end position="168"/>
    </location>
</feature>
<feature type="transmembrane region" description="Helical" evidence="6">
    <location>
        <begin position="117"/>
        <end position="138"/>
    </location>
</feature>
<dbReference type="AlphaFoldDB" id="A0A846WQN0"/>
<accession>A0A846WQN0</accession>
<feature type="transmembrane region" description="Helical" evidence="6">
    <location>
        <begin position="424"/>
        <end position="445"/>
    </location>
</feature>
<dbReference type="EMBL" id="JAAXPC010000013">
    <property type="protein sequence ID" value="NKY03914.1"/>
    <property type="molecule type" value="Genomic_DNA"/>
</dbReference>
<dbReference type="Pfam" id="PF13520">
    <property type="entry name" value="AA_permease_2"/>
    <property type="match status" value="1"/>
</dbReference>